<dbReference type="Pfam" id="PF02630">
    <property type="entry name" value="SCO1-SenC"/>
    <property type="match status" value="1"/>
</dbReference>
<keyword evidence="3" id="KW-0479">Metal-binding</keyword>
<accession>A0A2P1P742</accession>
<feature type="binding site" evidence="3">
    <location>
        <position position="77"/>
    </location>
    <ligand>
        <name>Cu cation</name>
        <dbReference type="ChEBI" id="CHEBI:23378"/>
    </ligand>
</feature>
<evidence type="ECO:0000256" key="1">
    <source>
        <dbReference type="ARBA" id="ARBA00010996"/>
    </source>
</evidence>
<feature type="binding site" evidence="3">
    <location>
        <position position="162"/>
    </location>
    <ligand>
        <name>Cu cation</name>
        <dbReference type="ChEBI" id="CHEBI:23378"/>
    </ligand>
</feature>
<dbReference type="FunFam" id="3.40.30.10:FF:000013">
    <property type="entry name" value="Blast:Protein SCO1 homolog, mitochondrial"/>
    <property type="match status" value="1"/>
</dbReference>
<dbReference type="InterPro" id="IPR003782">
    <property type="entry name" value="SCO1/SenC"/>
</dbReference>
<dbReference type="InterPro" id="IPR036249">
    <property type="entry name" value="Thioredoxin-like_sf"/>
</dbReference>
<proteinExistence type="inferred from homology"/>
<evidence type="ECO:0000313" key="6">
    <source>
        <dbReference type="Proteomes" id="UP000241762"/>
    </source>
</evidence>
<evidence type="ECO:0000313" key="5">
    <source>
        <dbReference type="EMBL" id="AVP87091.1"/>
    </source>
</evidence>
<feature type="domain" description="Thioredoxin" evidence="4">
    <location>
        <begin position="35"/>
        <end position="197"/>
    </location>
</feature>
<dbReference type="AlphaFoldDB" id="A0A2P1P742"/>
<dbReference type="EMBL" id="CP027845">
    <property type="protein sequence ID" value="AVP87091.1"/>
    <property type="molecule type" value="Genomic_DNA"/>
</dbReference>
<dbReference type="PROSITE" id="PS51352">
    <property type="entry name" value="THIOREDOXIN_2"/>
    <property type="match status" value="1"/>
</dbReference>
<gene>
    <name evidence="5" type="ORF">phytr_1310</name>
</gene>
<reference evidence="5 6" key="1">
    <citation type="submission" date="2018-03" db="EMBL/GenBank/DDBJ databases">
        <title>A gene transfer event suggests a long-term partnership between eustigmatophyte algae and a novel lineage of endosymbiotic bacteria.</title>
        <authorList>
            <person name="Yurchenko T."/>
            <person name="Sevcikova T."/>
            <person name="Pribyl P."/>
            <person name="El Karkouri K."/>
            <person name="Klimes V."/>
            <person name="Amaral R."/>
            <person name="Zbrankova V."/>
            <person name="Kim E."/>
            <person name="Raoult D."/>
            <person name="Santos L.M.A."/>
            <person name="Elias M."/>
        </authorList>
    </citation>
    <scope>NUCLEOTIDE SEQUENCE [LARGE SCALE GENOMIC DNA]</scope>
    <source>
        <strain evidence="5">CCALA 838</strain>
    </source>
</reference>
<keyword evidence="2 3" id="KW-0186">Copper</keyword>
<dbReference type="GO" id="GO:0046872">
    <property type="term" value="F:metal ion binding"/>
    <property type="evidence" value="ECO:0007669"/>
    <property type="project" value="UniProtKB-KW"/>
</dbReference>
<comment type="similarity">
    <text evidence="1">Belongs to the SCO1/2 family.</text>
</comment>
<evidence type="ECO:0000256" key="3">
    <source>
        <dbReference type="PIRSR" id="PIRSR603782-1"/>
    </source>
</evidence>
<dbReference type="CDD" id="cd02968">
    <property type="entry name" value="SCO"/>
    <property type="match status" value="1"/>
</dbReference>
<dbReference type="PANTHER" id="PTHR12151">
    <property type="entry name" value="ELECTRON TRANSPORT PROTIN SCO1/SENC FAMILY MEMBER"/>
    <property type="match status" value="1"/>
</dbReference>
<sequence>MLRSILFLGIIISSVFVAHYFTKGIISKQAPIQIVDLGPSLWDFTLTDHDNQIFDSKTLLGKTTLVYFGFTFSPDSCPAALGKMSKVLAELNKHDLTIQGLFITIDSARDNTQEIKEYLKSFNHNIIGLTGNPIEIDKVAKTFKVHYAYDDKSDPENYLINHSSFIYAINSKGQLIKTFSPNDSAEEILNFTKTNLH</sequence>
<keyword evidence="6" id="KW-1185">Reference proteome</keyword>
<protein>
    <recommendedName>
        <fullName evidence="4">Thioredoxin domain-containing protein</fullName>
    </recommendedName>
</protein>
<dbReference type="InterPro" id="IPR013766">
    <property type="entry name" value="Thioredoxin_domain"/>
</dbReference>
<dbReference type="RefSeq" id="WP_106873966.1">
    <property type="nucleotide sequence ID" value="NZ_CP027845.1"/>
</dbReference>
<dbReference type="PANTHER" id="PTHR12151:SF25">
    <property type="entry name" value="LINALOOL DEHYDRATASE_ISOMERASE DOMAIN-CONTAINING PROTEIN"/>
    <property type="match status" value="1"/>
</dbReference>
<evidence type="ECO:0000259" key="4">
    <source>
        <dbReference type="PROSITE" id="PS51352"/>
    </source>
</evidence>
<dbReference type="KEGG" id="ptc:phytr_1310"/>
<dbReference type="SUPFAM" id="SSF52833">
    <property type="entry name" value="Thioredoxin-like"/>
    <property type="match status" value="1"/>
</dbReference>
<evidence type="ECO:0000256" key="2">
    <source>
        <dbReference type="ARBA" id="ARBA00023008"/>
    </source>
</evidence>
<dbReference type="OrthoDB" id="9790194at2"/>
<organism evidence="5 6">
    <name type="scientific">Candidatus Phycorickettsia trachydisci</name>
    <dbReference type="NCBI Taxonomy" id="2115978"/>
    <lineage>
        <taxon>Bacteria</taxon>
        <taxon>Pseudomonadati</taxon>
        <taxon>Pseudomonadota</taxon>
        <taxon>Alphaproteobacteria</taxon>
        <taxon>Rickettsiales</taxon>
        <taxon>Rickettsiaceae</taxon>
        <taxon>Candidatus Phycorickettsia</taxon>
    </lineage>
</organism>
<name>A0A2P1P742_9RICK</name>
<dbReference type="Proteomes" id="UP000241762">
    <property type="component" value="Chromosome"/>
</dbReference>
<dbReference type="Gene3D" id="3.40.30.10">
    <property type="entry name" value="Glutaredoxin"/>
    <property type="match status" value="1"/>
</dbReference>